<dbReference type="PROSITE" id="PS50259">
    <property type="entry name" value="G_PROTEIN_RECEP_F3_4"/>
    <property type="match status" value="1"/>
</dbReference>
<keyword evidence="13" id="KW-0807">Transducer</keyword>
<keyword evidence="10" id="KW-1015">Disulfide bond</keyword>
<dbReference type="Pfam" id="PF00003">
    <property type="entry name" value="7tm_3"/>
    <property type="match status" value="1"/>
</dbReference>
<evidence type="ECO:0000256" key="8">
    <source>
        <dbReference type="ARBA" id="ARBA00023040"/>
    </source>
</evidence>
<evidence type="ECO:0000313" key="22">
    <source>
        <dbReference type="Proteomes" id="UP001153620"/>
    </source>
</evidence>
<feature type="transmembrane region" description="Helical" evidence="19">
    <location>
        <begin position="612"/>
        <end position="633"/>
    </location>
</feature>
<protein>
    <recommendedName>
        <fullName evidence="20">G-protein coupled receptors family 3 profile domain-containing protein</fullName>
    </recommendedName>
</protein>
<keyword evidence="4 19" id="KW-0812">Transmembrane</keyword>
<feature type="domain" description="G-protein coupled receptors family 3 profile" evidence="20">
    <location>
        <begin position="394"/>
        <end position="641"/>
    </location>
</feature>
<feature type="compositionally biased region" description="Polar residues" evidence="18">
    <location>
        <begin position="720"/>
        <end position="729"/>
    </location>
</feature>
<feature type="transmembrane region" description="Helical" evidence="19">
    <location>
        <begin position="424"/>
        <end position="444"/>
    </location>
</feature>
<keyword evidence="7" id="KW-0770">Synapse</keyword>
<feature type="transmembrane region" description="Helical" evidence="19">
    <location>
        <begin position="392"/>
        <end position="417"/>
    </location>
</feature>
<comment type="similarity">
    <text evidence="2">Belongs to the G-protein coupled receptor 3 family.</text>
</comment>
<evidence type="ECO:0000256" key="18">
    <source>
        <dbReference type="SAM" id="MobiDB-lite"/>
    </source>
</evidence>
<evidence type="ECO:0000256" key="5">
    <source>
        <dbReference type="ARBA" id="ARBA00022729"/>
    </source>
</evidence>
<feature type="transmembrane region" description="Helical" evidence="19">
    <location>
        <begin position="585"/>
        <end position="606"/>
    </location>
</feature>
<evidence type="ECO:0000256" key="15">
    <source>
        <dbReference type="ARBA" id="ARBA00023273"/>
    </source>
</evidence>
<keyword evidence="5" id="KW-0732">Signal</keyword>
<evidence type="ECO:0000256" key="11">
    <source>
        <dbReference type="ARBA" id="ARBA00023170"/>
    </source>
</evidence>
<evidence type="ECO:0000256" key="7">
    <source>
        <dbReference type="ARBA" id="ARBA00023018"/>
    </source>
</evidence>
<comment type="subcellular location">
    <subcellularLocation>
        <location evidence="1">Cell projection</location>
        <location evidence="1">Neuron projection</location>
    </subcellularLocation>
    <subcellularLocation>
        <location evidence="16">Postsynaptic cell membrane</location>
        <topology evidence="16">Multi-pass membrane protein</topology>
    </subcellularLocation>
</comment>
<feature type="compositionally biased region" description="Low complexity" evidence="18">
    <location>
        <begin position="765"/>
        <end position="774"/>
    </location>
</feature>
<keyword evidence="6 19" id="KW-1133">Transmembrane helix</keyword>
<keyword evidence="15" id="KW-0966">Cell projection</keyword>
<dbReference type="InterPro" id="IPR054714">
    <property type="entry name" value="GPR158_179_extracellular"/>
</dbReference>
<dbReference type="InterPro" id="IPR043458">
    <property type="entry name" value="GPR158/179"/>
</dbReference>
<keyword evidence="8" id="KW-0297">G-protein coupled receptor</keyword>
<evidence type="ECO:0000256" key="14">
    <source>
        <dbReference type="ARBA" id="ARBA00023257"/>
    </source>
</evidence>
<organism evidence="21 22">
    <name type="scientific">Chironomus riparius</name>
    <dbReference type="NCBI Taxonomy" id="315576"/>
    <lineage>
        <taxon>Eukaryota</taxon>
        <taxon>Metazoa</taxon>
        <taxon>Ecdysozoa</taxon>
        <taxon>Arthropoda</taxon>
        <taxon>Hexapoda</taxon>
        <taxon>Insecta</taxon>
        <taxon>Pterygota</taxon>
        <taxon>Neoptera</taxon>
        <taxon>Endopterygota</taxon>
        <taxon>Diptera</taxon>
        <taxon>Nematocera</taxon>
        <taxon>Chironomoidea</taxon>
        <taxon>Chironomidae</taxon>
        <taxon>Chironominae</taxon>
        <taxon>Chironomus</taxon>
    </lineage>
</organism>
<dbReference type="CDD" id="cd15293">
    <property type="entry name" value="7tmC_GPR158-like"/>
    <property type="match status" value="1"/>
</dbReference>
<evidence type="ECO:0000256" key="4">
    <source>
        <dbReference type="ARBA" id="ARBA00022692"/>
    </source>
</evidence>
<evidence type="ECO:0000313" key="21">
    <source>
        <dbReference type="EMBL" id="CAG9798530.1"/>
    </source>
</evidence>
<feature type="coiled-coil region" evidence="17">
    <location>
        <begin position="673"/>
        <end position="700"/>
    </location>
</feature>
<keyword evidence="11" id="KW-0675">Receptor</keyword>
<dbReference type="PANTHER" id="PTHR32546:SF16">
    <property type="entry name" value="G-PROTEIN COUPLED RECEPTOR CG31760-RELATED"/>
    <property type="match status" value="1"/>
</dbReference>
<evidence type="ECO:0000256" key="3">
    <source>
        <dbReference type="ARBA" id="ARBA00022475"/>
    </source>
</evidence>
<reference evidence="21" key="1">
    <citation type="submission" date="2022-01" db="EMBL/GenBank/DDBJ databases">
        <authorList>
            <person name="King R."/>
        </authorList>
    </citation>
    <scope>NUCLEOTIDE SEQUENCE</scope>
</reference>
<reference evidence="21" key="2">
    <citation type="submission" date="2022-10" db="EMBL/GenBank/DDBJ databases">
        <authorList>
            <consortium name="ENA_rothamsted_submissions"/>
            <consortium name="culmorum"/>
            <person name="King R."/>
        </authorList>
    </citation>
    <scope>NUCLEOTIDE SEQUENCE</scope>
</reference>
<evidence type="ECO:0000256" key="1">
    <source>
        <dbReference type="ARBA" id="ARBA00004487"/>
    </source>
</evidence>
<evidence type="ECO:0000256" key="2">
    <source>
        <dbReference type="ARBA" id="ARBA00007242"/>
    </source>
</evidence>
<keyword evidence="3" id="KW-1003">Cell membrane</keyword>
<dbReference type="GO" id="GO:0043005">
    <property type="term" value="C:neuron projection"/>
    <property type="evidence" value="ECO:0007669"/>
    <property type="project" value="UniProtKB-SubCell"/>
</dbReference>
<dbReference type="OrthoDB" id="2129233at2759"/>
<sequence length="821" mass="92616">MFNILMPWNVRSGRALSSKFDFRDDPSAISKESIEASLQIVHDISTENIGTLCISKQYSPLKIPLNTELYDGARQKSDLASVILQDLGFNRHSGLLDAIARGLLSDPNVINARILATNLSTGFLSTSVWWTKIGNRELGEPQRREEDGLAVGRKPLSDYPWFEDPASTPSLRSPKFASAPPSLSFKGWFTFPYYSCIQRKWIISYSIAIASVKHPDLRGFLSIDIDVSGLYINQCDISNQFYSDSHHNSNFRYNSKFNHNQHQSSAQLFTHPIVSLQTPSPFHQDNEIDAFHDSHKCHRDSMDCQFRPQYLNNNRLSTINGWTRGSYQCLCRRGFYSIRHPYGFNGTIMEASYEEYLTNVSTFYIDSFVCLPCMEGCLSCTGPQPCLATYNWPFRIAILTISIFCVFFTTSLALYLFHNRKIKVFKVASPVFLMICLVGCGIMYLEMAAIFPTLDLYSCIATKWTRHMGFCITYTALFMKTWRVSLTYRVKSAHKVKLTDKQLLQWMVPILLVMGIYLGTWTAADTPTATEITDVEGLIFKQCVFNWWDHALAIGEVLFLLWGIRVCYNVRNAESLYNEAKLISYAIYNIAFVNTLMVAIHLFLFPQAGPDIKYFLGFVRTQLSTTTTIILVFGPKILRVLRGQGDKWDHRSRARGITASFCINGGGLMPEEGIDLYQENEELKEQIQKLAGQIEFMRIVQMEVNNRHLKPKPGGYFSMTSPIGKSLTASRKHHHTSSAETSKHENSVIEDGHSGTNSLSGGVSEQQQEVVNEQQENNNTEAAINDSLSVTGANINATTNSVVSQSTDSSFAIDARVPVNV</sequence>
<dbReference type="GO" id="GO:0004930">
    <property type="term" value="F:G protein-coupled receptor activity"/>
    <property type="evidence" value="ECO:0007669"/>
    <property type="project" value="UniProtKB-KW"/>
</dbReference>
<keyword evidence="14" id="KW-0628">Postsynaptic cell membrane</keyword>
<dbReference type="Pfam" id="PF22572">
    <property type="entry name" value="GPR158_179_EC"/>
    <property type="match status" value="1"/>
</dbReference>
<gene>
    <name evidence="21" type="ORF">CHIRRI_LOCUS1512</name>
</gene>
<accession>A0A9N9RL97</accession>
<feature type="transmembrane region" description="Helical" evidence="19">
    <location>
        <begin position="544"/>
        <end position="564"/>
    </location>
</feature>
<proteinExistence type="inferred from homology"/>
<dbReference type="EMBL" id="OU895877">
    <property type="protein sequence ID" value="CAG9798530.1"/>
    <property type="molecule type" value="Genomic_DNA"/>
</dbReference>
<feature type="compositionally biased region" description="Basic and acidic residues" evidence="18">
    <location>
        <begin position="741"/>
        <end position="753"/>
    </location>
</feature>
<dbReference type="PANTHER" id="PTHR32546">
    <property type="entry name" value="G-PROTEIN COUPLED RECEPTOR 158-RELATED"/>
    <property type="match status" value="1"/>
</dbReference>
<feature type="transmembrane region" description="Helical" evidence="19">
    <location>
        <begin position="464"/>
        <end position="482"/>
    </location>
</feature>
<evidence type="ECO:0000256" key="17">
    <source>
        <dbReference type="SAM" id="Coils"/>
    </source>
</evidence>
<evidence type="ECO:0000256" key="19">
    <source>
        <dbReference type="SAM" id="Phobius"/>
    </source>
</evidence>
<dbReference type="Proteomes" id="UP001153620">
    <property type="component" value="Chromosome 1"/>
</dbReference>
<evidence type="ECO:0000256" key="10">
    <source>
        <dbReference type="ARBA" id="ARBA00023157"/>
    </source>
</evidence>
<keyword evidence="9 19" id="KW-0472">Membrane</keyword>
<keyword evidence="12" id="KW-0325">Glycoprotein</keyword>
<evidence type="ECO:0000256" key="6">
    <source>
        <dbReference type="ARBA" id="ARBA00022989"/>
    </source>
</evidence>
<keyword evidence="17" id="KW-0175">Coiled coil</keyword>
<feature type="transmembrane region" description="Helical" evidence="19">
    <location>
        <begin position="503"/>
        <end position="524"/>
    </location>
</feature>
<evidence type="ECO:0000256" key="12">
    <source>
        <dbReference type="ARBA" id="ARBA00023180"/>
    </source>
</evidence>
<evidence type="ECO:0000256" key="16">
    <source>
        <dbReference type="ARBA" id="ARBA00034104"/>
    </source>
</evidence>
<feature type="compositionally biased region" description="Polar residues" evidence="18">
    <location>
        <begin position="754"/>
        <end position="764"/>
    </location>
</feature>
<dbReference type="GO" id="GO:0045211">
    <property type="term" value="C:postsynaptic membrane"/>
    <property type="evidence" value="ECO:0007669"/>
    <property type="project" value="UniProtKB-SubCell"/>
</dbReference>
<evidence type="ECO:0000256" key="9">
    <source>
        <dbReference type="ARBA" id="ARBA00023136"/>
    </source>
</evidence>
<keyword evidence="22" id="KW-1185">Reference proteome</keyword>
<dbReference type="AlphaFoldDB" id="A0A9N9RL97"/>
<feature type="region of interest" description="Disordered" evidence="18">
    <location>
        <begin position="720"/>
        <end position="774"/>
    </location>
</feature>
<dbReference type="InterPro" id="IPR017978">
    <property type="entry name" value="GPCR_3_C"/>
</dbReference>
<name>A0A9N9RL97_9DIPT</name>
<evidence type="ECO:0000259" key="20">
    <source>
        <dbReference type="PROSITE" id="PS50259"/>
    </source>
</evidence>
<evidence type="ECO:0000256" key="13">
    <source>
        <dbReference type="ARBA" id="ARBA00023224"/>
    </source>
</evidence>